<sequence>MTIPAKLPLRGRRNAYFGEEWQFTVADPDTGIEGPVDLTGFSASLQLRLYGAQPGSAKVTLSNVGGNVEGVWIIDPTEGRVQILATEATLRSTYDDLSPDVEPGSDIILAYDLVLRDDNGMDDVWVEGSFTLSPGVTVDG</sequence>
<organism evidence="1 2">
    <name type="scientific">Sphingobium phenoxybenzoativorans</name>
    <dbReference type="NCBI Taxonomy" id="1592790"/>
    <lineage>
        <taxon>Bacteria</taxon>
        <taxon>Pseudomonadati</taxon>
        <taxon>Pseudomonadota</taxon>
        <taxon>Alphaproteobacteria</taxon>
        <taxon>Sphingomonadales</taxon>
        <taxon>Sphingomonadaceae</taxon>
        <taxon>Sphingobium</taxon>
    </lineage>
</organism>
<evidence type="ECO:0000313" key="1">
    <source>
        <dbReference type="EMBL" id="QUT07906.1"/>
    </source>
</evidence>
<proteinExistence type="predicted"/>
<keyword evidence="2" id="KW-1185">Reference proteome</keyword>
<name>A0A975KAN2_9SPHN</name>
<protein>
    <submittedName>
        <fullName evidence="1">Uncharacterized protein</fullName>
    </submittedName>
</protein>
<dbReference type="KEGG" id="spph:KFK14_11255"/>
<dbReference type="EMBL" id="CP073910">
    <property type="protein sequence ID" value="QUT07906.1"/>
    <property type="molecule type" value="Genomic_DNA"/>
</dbReference>
<reference evidence="1" key="1">
    <citation type="submission" date="2021-04" db="EMBL/GenBank/DDBJ databases">
        <title>Isolation of p-tert-butylphenol degrading bacteria Sphingobium phenoxybenzoativorans Tas13 from active sludge.</title>
        <authorList>
            <person name="Li Y."/>
        </authorList>
    </citation>
    <scope>NUCLEOTIDE SEQUENCE</scope>
    <source>
        <strain evidence="1">Tas13</strain>
    </source>
</reference>
<dbReference type="AlphaFoldDB" id="A0A975KAN2"/>
<dbReference type="RefSeq" id="WP_212610856.1">
    <property type="nucleotide sequence ID" value="NZ_CP073910.1"/>
</dbReference>
<accession>A0A975KAN2</accession>
<dbReference type="Proteomes" id="UP000681425">
    <property type="component" value="Chromosome"/>
</dbReference>
<gene>
    <name evidence="1" type="ORF">KFK14_11255</name>
</gene>
<evidence type="ECO:0000313" key="2">
    <source>
        <dbReference type="Proteomes" id="UP000681425"/>
    </source>
</evidence>